<dbReference type="GO" id="GO:0047470">
    <property type="term" value="F:(1,4)-alpha-D-glucan 1-alpha-D-glucosylmutase activity"/>
    <property type="evidence" value="ECO:0007669"/>
    <property type="project" value="TreeGrafter"/>
</dbReference>
<feature type="domain" description="Glycosyl hydrolase family 13 catalytic" evidence="2">
    <location>
        <begin position="17"/>
        <end position="658"/>
    </location>
</feature>
<dbReference type="RefSeq" id="WP_079728177.1">
    <property type="nucleotide sequence ID" value="NZ_FUZP01000002.1"/>
</dbReference>
<proteinExistence type="predicted"/>
<dbReference type="GO" id="GO:0030980">
    <property type="term" value="P:alpha-glucan catabolic process"/>
    <property type="evidence" value="ECO:0007669"/>
    <property type="project" value="TreeGrafter"/>
</dbReference>
<dbReference type="CDD" id="cd11336">
    <property type="entry name" value="AmyAc_MTSase"/>
    <property type="match status" value="1"/>
</dbReference>
<accession>A0A1T5KBY9</accession>
<dbReference type="InterPro" id="IPR017853">
    <property type="entry name" value="GH"/>
</dbReference>
<dbReference type="NCBIfam" id="TIGR02401">
    <property type="entry name" value="trehalose_TreY"/>
    <property type="match status" value="1"/>
</dbReference>
<dbReference type="AlphaFoldDB" id="A0A1T5KBY9"/>
<evidence type="ECO:0000313" key="3">
    <source>
        <dbReference type="EMBL" id="SKC61252.1"/>
    </source>
</evidence>
<keyword evidence="4" id="KW-1185">Reference proteome</keyword>
<dbReference type="PANTHER" id="PTHR10357:SF216">
    <property type="entry name" value="MALTOOLIGOSYL TREHALOSE SYNTHASE-RELATED"/>
    <property type="match status" value="1"/>
</dbReference>
<dbReference type="SMART" id="SM00642">
    <property type="entry name" value="Aamy"/>
    <property type="match status" value="1"/>
</dbReference>
<feature type="region of interest" description="Disordered" evidence="1">
    <location>
        <begin position="782"/>
        <end position="833"/>
    </location>
</feature>
<feature type="compositionally biased region" description="Basic and acidic residues" evidence="1">
    <location>
        <begin position="811"/>
        <end position="820"/>
    </location>
</feature>
<dbReference type="InterPro" id="IPR006047">
    <property type="entry name" value="GH13_cat_dom"/>
</dbReference>
<dbReference type="Gene3D" id="1.10.150.200">
    <property type="entry name" value="Maltooligosyl trehalose synthase, domain 3"/>
    <property type="match status" value="1"/>
</dbReference>
<dbReference type="EMBL" id="FUZP01000002">
    <property type="protein sequence ID" value="SKC61252.1"/>
    <property type="molecule type" value="Genomic_DNA"/>
</dbReference>
<dbReference type="STRING" id="123320.SAMN06309945_2109"/>
<organism evidence="3 4">
    <name type="scientific">Okibacterium fritillariae</name>
    <dbReference type="NCBI Taxonomy" id="123320"/>
    <lineage>
        <taxon>Bacteria</taxon>
        <taxon>Bacillati</taxon>
        <taxon>Actinomycetota</taxon>
        <taxon>Actinomycetes</taxon>
        <taxon>Micrococcales</taxon>
        <taxon>Microbacteriaceae</taxon>
        <taxon>Okibacterium</taxon>
    </lineage>
</organism>
<dbReference type="OrthoDB" id="9761577at2"/>
<evidence type="ECO:0000313" key="4">
    <source>
        <dbReference type="Proteomes" id="UP000190857"/>
    </source>
</evidence>
<dbReference type="InterPro" id="IPR013797">
    <property type="entry name" value="Maltooligo_trehalose_synth_4"/>
</dbReference>
<name>A0A1T5KBY9_9MICO</name>
<dbReference type="InterPro" id="IPR012767">
    <property type="entry name" value="Trehalose_TreY"/>
</dbReference>
<dbReference type="PANTHER" id="PTHR10357">
    <property type="entry name" value="ALPHA-AMYLASE FAMILY MEMBER"/>
    <property type="match status" value="1"/>
</dbReference>
<reference evidence="3 4" key="1">
    <citation type="submission" date="2017-02" db="EMBL/GenBank/DDBJ databases">
        <authorList>
            <person name="Peterson S.W."/>
        </authorList>
    </citation>
    <scope>NUCLEOTIDE SEQUENCE [LARGE SCALE GENOMIC DNA]</scope>
    <source>
        <strain evidence="3 4">VKM Ac-2059</strain>
    </source>
</reference>
<dbReference type="Gene3D" id="3.30.1590.10">
    <property type="entry name" value="Maltooligosyl trehalose synthase, domain 2"/>
    <property type="match status" value="1"/>
</dbReference>
<dbReference type="Pfam" id="PF00128">
    <property type="entry name" value="Alpha-amylase"/>
    <property type="match status" value="1"/>
</dbReference>
<evidence type="ECO:0000259" key="2">
    <source>
        <dbReference type="SMART" id="SM00642"/>
    </source>
</evidence>
<dbReference type="GO" id="GO:0005992">
    <property type="term" value="P:trehalose biosynthetic process"/>
    <property type="evidence" value="ECO:0007669"/>
    <property type="project" value="TreeGrafter"/>
</dbReference>
<dbReference type="Gene3D" id="3.20.20.80">
    <property type="entry name" value="Glycosidases"/>
    <property type="match status" value="1"/>
</dbReference>
<feature type="compositionally biased region" description="Low complexity" evidence="1">
    <location>
        <begin position="784"/>
        <end position="800"/>
    </location>
</feature>
<sequence>MRIPANTYRLQLQKDFTFDDAAKVLPYLKRLGVDWIYLSPILKAEPGSNHGYDVVDHTQVDDERGGREAFARLAERAHEMGFGVLVDIVPNHVGVATPHINGWWWDVLTHGPSSQYASFFDVDWAAGGGKLVIPVLGDESAEGLEVVGDQLHYYENRYPIAPGSTEGLDAQASDYALSVHERQNYRLVHWKLADTDLNYRRFFAVNTLAAIRVEDTTVFNASHVEIESWFQEGLADGLRIDHPDGLYDPSGYLEGLSALTGDAYLLVEKITEPGEQLPTEWRTAGTTGYDMLATIDRLFVDPAGESALDALDADLRAHSDMGEAPTWADLIHDTKRGIATGILGSETLRLARELGQANDDNTIDALSEILASFPVYRSYLPEGSSAPLMVAAGDAAARRPELEPTISALVKRLADPSEPAARRLQQTSGMVMAKGVEDTAFYRYTRLTSLTEVGADPSIFATDTAEFHRVQAERVGRWERAMTTLSTHDTKRGEDVRARISTIAEIPGEWAETLRGIRATPHGSTGDGPFDNLLWQAIVGAWPLSRERAHAYVEKASREAGNSTTWTAPDEAFEERMHAAVDAAFDDETVNGLVTSFVSRVADAGRSNALAAKLVQITSVGVPDVYQGTELWEDSLVDPDNRRLIDYDAHISTLDRLDALESGTVPAVDDDGLAKLLVTQRALTLTRDRAELFAGYAPVTVAGPAAAHLIAFDRGGALTLATRLPLGLAARGGWEGTTVALPEGRWRDALSGRPIGSGEVTAAEILTALPVALLVRDDSDADADASAGNASAAASEPAASEHGADGSVEAEVEHAPDHTPTDTFAQPDAEGTS</sequence>
<gene>
    <name evidence="3" type="ORF">SAMN06309945_2109</name>
</gene>
<evidence type="ECO:0000256" key="1">
    <source>
        <dbReference type="SAM" id="MobiDB-lite"/>
    </source>
</evidence>
<dbReference type="SUPFAM" id="SSF51445">
    <property type="entry name" value="(Trans)glycosidases"/>
    <property type="match status" value="1"/>
</dbReference>
<protein>
    <submittedName>
        <fullName evidence="3">Maltooligosyl trehalose synthase</fullName>
    </submittedName>
</protein>
<dbReference type="Proteomes" id="UP000190857">
    <property type="component" value="Unassembled WGS sequence"/>
</dbReference>
<dbReference type="Gene3D" id="1.10.10.470">
    <property type="entry name" value="Maltooligosyl trehalose synthase, domain 4"/>
    <property type="match status" value="1"/>
</dbReference>